<dbReference type="Proteomes" id="UP001150581">
    <property type="component" value="Unassembled WGS sequence"/>
</dbReference>
<comment type="caution">
    <text evidence="1">The sequence shown here is derived from an EMBL/GenBank/DDBJ whole genome shotgun (WGS) entry which is preliminary data.</text>
</comment>
<evidence type="ECO:0000313" key="2">
    <source>
        <dbReference type="Proteomes" id="UP001150581"/>
    </source>
</evidence>
<evidence type="ECO:0000313" key="1">
    <source>
        <dbReference type="EMBL" id="KAJ1888649.1"/>
    </source>
</evidence>
<sequence>MAVAAAFNSVAAATTSTAASVAAATAASVATTTAADAAFITDNAQQSRNQWMPICPRSTDIIRWIGEEKGWSKSKISRKIKQQLRNELAERNREQYINIQSANNLKRIVRLSGWSRGKIEHKIRQRIHDELAVQQQQQQVAATGVNTIPAIEKPRQILCHSLLQCIMENCLQTFRAAGTQDQGWRKSAIRQMEVES</sequence>
<name>A0ACC1I6J8_9FUNG</name>
<reference evidence="1" key="1">
    <citation type="submission" date="2022-07" db="EMBL/GenBank/DDBJ databases">
        <title>Phylogenomic reconstructions and comparative analyses of Kickxellomycotina fungi.</title>
        <authorList>
            <person name="Reynolds N.K."/>
            <person name="Stajich J.E."/>
            <person name="Barry K."/>
            <person name="Grigoriev I.V."/>
            <person name="Crous P."/>
            <person name="Smith M.E."/>
        </authorList>
    </citation>
    <scope>NUCLEOTIDE SEQUENCE</scope>
    <source>
        <strain evidence="1">Benny 63K</strain>
    </source>
</reference>
<proteinExistence type="predicted"/>
<dbReference type="EMBL" id="JANBPG010001708">
    <property type="protein sequence ID" value="KAJ1888649.1"/>
    <property type="molecule type" value="Genomic_DNA"/>
</dbReference>
<protein>
    <submittedName>
        <fullName evidence="1">Uncharacterized protein</fullName>
    </submittedName>
</protein>
<organism evidence="1 2">
    <name type="scientific">Kickxella alabastrina</name>
    <dbReference type="NCBI Taxonomy" id="61397"/>
    <lineage>
        <taxon>Eukaryota</taxon>
        <taxon>Fungi</taxon>
        <taxon>Fungi incertae sedis</taxon>
        <taxon>Zoopagomycota</taxon>
        <taxon>Kickxellomycotina</taxon>
        <taxon>Kickxellomycetes</taxon>
        <taxon>Kickxellales</taxon>
        <taxon>Kickxellaceae</taxon>
        <taxon>Kickxella</taxon>
    </lineage>
</organism>
<gene>
    <name evidence="1" type="ORF">LPJ66_008464</name>
</gene>
<keyword evidence="2" id="KW-1185">Reference proteome</keyword>
<accession>A0ACC1I6J8</accession>